<evidence type="ECO:0000313" key="3">
    <source>
        <dbReference type="EMBL" id="GLC25968.1"/>
    </source>
</evidence>
<dbReference type="Pfam" id="PF13709">
    <property type="entry name" value="DUF4159"/>
    <property type="match status" value="1"/>
</dbReference>
<evidence type="ECO:0000256" key="1">
    <source>
        <dbReference type="SAM" id="SignalP"/>
    </source>
</evidence>
<keyword evidence="4" id="KW-1185">Reference proteome</keyword>
<name>A0AA37QFQ4_9BACT</name>
<comment type="caution">
    <text evidence="3">The sequence shown here is derived from an EMBL/GenBank/DDBJ whole genome shotgun (WGS) entry which is preliminary data.</text>
</comment>
<feature type="signal peptide" evidence="1">
    <location>
        <begin position="1"/>
        <end position="19"/>
    </location>
</feature>
<keyword evidence="1" id="KW-0732">Signal</keyword>
<evidence type="ECO:0000313" key="4">
    <source>
        <dbReference type="Proteomes" id="UP001161325"/>
    </source>
</evidence>
<gene>
    <name evidence="3" type="ORF">rosag_24810</name>
</gene>
<organism evidence="3 4">
    <name type="scientific">Roseisolibacter agri</name>
    <dbReference type="NCBI Taxonomy" id="2014610"/>
    <lineage>
        <taxon>Bacteria</taxon>
        <taxon>Pseudomonadati</taxon>
        <taxon>Gemmatimonadota</taxon>
        <taxon>Gemmatimonadia</taxon>
        <taxon>Gemmatimonadales</taxon>
        <taxon>Gemmatimonadaceae</taxon>
        <taxon>Roseisolibacter</taxon>
    </lineage>
</organism>
<feature type="chain" id="PRO_5041275729" description="DUF4159 domain-containing protein" evidence="1">
    <location>
        <begin position="20"/>
        <end position="263"/>
    </location>
</feature>
<proteinExistence type="predicted"/>
<dbReference type="InterPro" id="IPR025297">
    <property type="entry name" value="DUF4159"/>
</dbReference>
<dbReference type="RefSeq" id="WP_284350437.1">
    <property type="nucleotide sequence ID" value="NZ_BRXS01000004.1"/>
</dbReference>
<sequence length="263" mass="29597">MIGRRGIALATALTVAAVAGGMVTAREVAAKQRQEYLTEPLKNTPYDGRYTFARIRFAPRGGGSDFFGRGDPKWSHDYPTAEHNFAKIIVELSTIRPYMEGGNVFTLDDPELFRYPIAYLCEPGFWNPTEAEAAGLRAYLQKGGFIIFDDFFGRHWQNFEAQMQRVLPQGRLVKVDRSHPIFDAFFHVDQPDHGFGSGGGRGAPEFWGIFEDNDPDKRLLAIVNFNNDIGESWEYSDTGMIPVDVTSTSYKLGMNYLVYGMTH</sequence>
<evidence type="ECO:0000259" key="2">
    <source>
        <dbReference type="Pfam" id="PF13709"/>
    </source>
</evidence>
<protein>
    <recommendedName>
        <fullName evidence="2">DUF4159 domain-containing protein</fullName>
    </recommendedName>
</protein>
<dbReference type="EMBL" id="BRXS01000004">
    <property type="protein sequence ID" value="GLC25968.1"/>
    <property type="molecule type" value="Genomic_DNA"/>
</dbReference>
<dbReference type="AlphaFoldDB" id="A0AA37QFQ4"/>
<dbReference type="Proteomes" id="UP001161325">
    <property type="component" value="Unassembled WGS sequence"/>
</dbReference>
<accession>A0AA37QFQ4</accession>
<dbReference type="Gene3D" id="3.40.50.12140">
    <property type="entry name" value="Domain of unknown function DUF4159"/>
    <property type="match status" value="1"/>
</dbReference>
<reference evidence="3" key="1">
    <citation type="submission" date="2022-08" db="EMBL/GenBank/DDBJ databases">
        <title>Draft genome sequencing of Roseisolibacter agri AW1220.</title>
        <authorList>
            <person name="Tobiishi Y."/>
            <person name="Tonouchi A."/>
        </authorList>
    </citation>
    <scope>NUCLEOTIDE SEQUENCE</scope>
    <source>
        <strain evidence="3">AW1220</strain>
    </source>
</reference>
<feature type="domain" description="DUF4159" evidence="2">
    <location>
        <begin position="70"/>
        <end position="261"/>
    </location>
</feature>